<feature type="transmembrane region" description="Helical" evidence="8">
    <location>
        <begin position="58"/>
        <end position="79"/>
    </location>
</feature>
<dbReference type="NCBIfam" id="TIGR01726">
    <property type="entry name" value="HEQRo_perm_3TM"/>
    <property type="match status" value="1"/>
</dbReference>
<dbReference type="OrthoDB" id="9787841at2"/>
<evidence type="ECO:0000256" key="6">
    <source>
        <dbReference type="ARBA" id="ARBA00022989"/>
    </source>
</evidence>
<dbReference type="Pfam" id="PF00528">
    <property type="entry name" value="BPD_transp_1"/>
    <property type="match status" value="1"/>
</dbReference>
<comment type="subcellular location">
    <subcellularLocation>
        <location evidence="1 8">Cell membrane</location>
        <topology evidence="1 8">Multi-pass membrane protein</topology>
    </subcellularLocation>
</comment>
<reference evidence="10 11" key="1">
    <citation type="submission" date="2018-07" db="EMBL/GenBank/DDBJ databases">
        <title>New species, Clostridium PI-S10-A1B.</title>
        <authorList>
            <person name="Krishna G."/>
            <person name="Summeta K."/>
            <person name="Shikha S."/>
            <person name="Prabhu P.B."/>
            <person name="Suresh K."/>
        </authorList>
    </citation>
    <scope>NUCLEOTIDE SEQUENCE [LARGE SCALE GENOMIC DNA]</scope>
    <source>
        <strain evidence="10 11">PI-S10-A1B</strain>
    </source>
</reference>
<gene>
    <name evidence="10" type="ORF">DS742_10020</name>
</gene>
<dbReference type="PANTHER" id="PTHR30614">
    <property type="entry name" value="MEMBRANE COMPONENT OF AMINO ACID ABC TRANSPORTER"/>
    <property type="match status" value="1"/>
</dbReference>
<dbReference type="CDD" id="cd06261">
    <property type="entry name" value="TM_PBP2"/>
    <property type="match status" value="1"/>
</dbReference>
<evidence type="ECO:0000256" key="5">
    <source>
        <dbReference type="ARBA" id="ARBA00022970"/>
    </source>
</evidence>
<evidence type="ECO:0000256" key="3">
    <source>
        <dbReference type="ARBA" id="ARBA00022475"/>
    </source>
</evidence>
<keyword evidence="5" id="KW-0029">Amino-acid transport</keyword>
<dbReference type="InterPro" id="IPR010065">
    <property type="entry name" value="AA_ABC_transptr_permease_3TM"/>
</dbReference>
<dbReference type="Gene3D" id="1.10.3720.10">
    <property type="entry name" value="MetI-like"/>
    <property type="match status" value="1"/>
</dbReference>
<keyword evidence="3" id="KW-1003">Cell membrane</keyword>
<dbReference type="FunFam" id="1.10.3720.10:FF:000006">
    <property type="entry name" value="Glutamate/aspartate ABC transporter, permease protein GltK"/>
    <property type="match status" value="1"/>
</dbReference>
<comment type="similarity">
    <text evidence="8">Belongs to the binding-protein-dependent transport system permease family.</text>
</comment>
<feature type="transmembrane region" description="Helical" evidence="8">
    <location>
        <begin position="188"/>
        <end position="210"/>
    </location>
</feature>
<dbReference type="InterPro" id="IPR043429">
    <property type="entry name" value="ArtM/GltK/GlnP/TcyL/YhdX-like"/>
</dbReference>
<dbReference type="SUPFAM" id="SSF161098">
    <property type="entry name" value="MetI-like"/>
    <property type="match status" value="1"/>
</dbReference>
<evidence type="ECO:0000259" key="9">
    <source>
        <dbReference type="PROSITE" id="PS50928"/>
    </source>
</evidence>
<keyword evidence="4 8" id="KW-0812">Transmembrane</keyword>
<protein>
    <submittedName>
        <fullName evidence="10">Amino acid ABC transporter permease</fullName>
    </submittedName>
</protein>
<dbReference type="InterPro" id="IPR000515">
    <property type="entry name" value="MetI-like"/>
</dbReference>
<name>A0A3E2NDX0_9FIRM</name>
<feature type="domain" description="ABC transmembrane type-1" evidence="9">
    <location>
        <begin position="20"/>
        <end position="207"/>
    </location>
</feature>
<dbReference type="PANTHER" id="PTHR30614:SF0">
    <property type="entry name" value="L-CYSTINE TRANSPORT SYSTEM PERMEASE PROTEIN TCYL"/>
    <property type="match status" value="1"/>
</dbReference>
<dbReference type="InterPro" id="IPR035906">
    <property type="entry name" value="MetI-like_sf"/>
</dbReference>
<dbReference type="PROSITE" id="PS50928">
    <property type="entry name" value="ABC_TM1"/>
    <property type="match status" value="1"/>
</dbReference>
<dbReference type="AlphaFoldDB" id="A0A3E2NDX0"/>
<comment type="caution">
    <text evidence="10">The sequence shown here is derived from an EMBL/GenBank/DDBJ whole genome shotgun (WGS) entry which is preliminary data.</text>
</comment>
<keyword evidence="6 8" id="KW-1133">Transmembrane helix</keyword>
<organism evidence="10 11">
    <name type="scientific">Lacrimispora amygdalina</name>
    <dbReference type="NCBI Taxonomy" id="253257"/>
    <lineage>
        <taxon>Bacteria</taxon>
        <taxon>Bacillati</taxon>
        <taxon>Bacillota</taxon>
        <taxon>Clostridia</taxon>
        <taxon>Lachnospirales</taxon>
        <taxon>Lachnospiraceae</taxon>
        <taxon>Lacrimispora</taxon>
    </lineage>
</organism>
<dbReference type="GO" id="GO:0043190">
    <property type="term" value="C:ATP-binding cassette (ABC) transporter complex"/>
    <property type="evidence" value="ECO:0007669"/>
    <property type="project" value="InterPro"/>
</dbReference>
<dbReference type="Proteomes" id="UP000260680">
    <property type="component" value="Unassembled WGS sequence"/>
</dbReference>
<evidence type="ECO:0000313" key="10">
    <source>
        <dbReference type="EMBL" id="RFZ79070.1"/>
    </source>
</evidence>
<sequence length="223" mass="24590">MSIWDFSIIPKYFMSFLAAAKMTVLVTVFGILIGLLLGLILALMRISKYGILSFPAKAYIWIVRGTPLLLQLLFIYFGLVNIVRLGNLPSAFLALGLHNAAYIAEIFRGSIQGIARGQREAGLSLGMTEGKVMRRIILPQAFKRAVPSLSNQLIIALKDSSLASAVAIPELLLYARQLGSSTFRLMEMLTIAAIYYLIMTSVLTILANAVEKRLNVSDFKVME</sequence>
<evidence type="ECO:0000313" key="11">
    <source>
        <dbReference type="Proteomes" id="UP000260680"/>
    </source>
</evidence>
<proteinExistence type="inferred from homology"/>
<dbReference type="EMBL" id="QOHO01000028">
    <property type="protein sequence ID" value="RFZ79070.1"/>
    <property type="molecule type" value="Genomic_DNA"/>
</dbReference>
<accession>A0A3E2NDX0</accession>
<dbReference type="RefSeq" id="WP_117416868.1">
    <property type="nucleotide sequence ID" value="NZ_QOHO01000028.1"/>
</dbReference>
<evidence type="ECO:0000256" key="7">
    <source>
        <dbReference type="ARBA" id="ARBA00023136"/>
    </source>
</evidence>
<evidence type="ECO:0000256" key="2">
    <source>
        <dbReference type="ARBA" id="ARBA00022448"/>
    </source>
</evidence>
<keyword evidence="2 8" id="KW-0813">Transport</keyword>
<evidence type="ECO:0000256" key="1">
    <source>
        <dbReference type="ARBA" id="ARBA00004651"/>
    </source>
</evidence>
<dbReference type="GO" id="GO:0022857">
    <property type="term" value="F:transmembrane transporter activity"/>
    <property type="evidence" value="ECO:0007669"/>
    <property type="project" value="InterPro"/>
</dbReference>
<keyword evidence="7 8" id="KW-0472">Membrane</keyword>
<feature type="transmembrane region" description="Helical" evidence="8">
    <location>
        <begin position="22"/>
        <end position="46"/>
    </location>
</feature>
<dbReference type="GO" id="GO:0006865">
    <property type="term" value="P:amino acid transport"/>
    <property type="evidence" value="ECO:0007669"/>
    <property type="project" value="UniProtKB-KW"/>
</dbReference>
<evidence type="ECO:0000256" key="4">
    <source>
        <dbReference type="ARBA" id="ARBA00022692"/>
    </source>
</evidence>
<evidence type="ECO:0000256" key="8">
    <source>
        <dbReference type="RuleBase" id="RU363032"/>
    </source>
</evidence>